<keyword evidence="1" id="KW-0479">Metal-binding</keyword>
<dbReference type="InterPro" id="IPR013083">
    <property type="entry name" value="Znf_RING/FYVE/PHD"/>
</dbReference>
<dbReference type="Gene3D" id="3.30.40.10">
    <property type="entry name" value="Zinc/RING finger domain, C3HC4 (zinc finger)"/>
    <property type="match status" value="1"/>
</dbReference>
<dbReference type="GO" id="GO:0004842">
    <property type="term" value="F:ubiquitin-protein transferase activity"/>
    <property type="evidence" value="ECO:0007669"/>
    <property type="project" value="TreeGrafter"/>
</dbReference>
<evidence type="ECO:0000256" key="1">
    <source>
        <dbReference type="ARBA" id="ARBA00022723"/>
    </source>
</evidence>
<dbReference type="PANTHER" id="PTHR42647:SF9">
    <property type="entry name" value="S-RIBONUCLEASE BINDING PROTEIN SBP1-RELATED"/>
    <property type="match status" value="1"/>
</dbReference>
<keyword evidence="5" id="KW-0175">Coiled coil</keyword>
<evidence type="ECO:0000259" key="7">
    <source>
        <dbReference type="PROSITE" id="PS50089"/>
    </source>
</evidence>
<accession>A0A9Q1MV70</accession>
<organism evidence="8 9">
    <name type="scientific">Anisodus acutangulus</name>
    <dbReference type="NCBI Taxonomy" id="402998"/>
    <lineage>
        <taxon>Eukaryota</taxon>
        <taxon>Viridiplantae</taxon>
        <taxon>Streptophyta</taxon>
        <taxon>Embryophyta</taxon>
        <taxon>Tracheophyta</taxon>
        <taxon>Spermatophyta</taxon>
        <taxon>Magnoliopsida</taxon>
        <taxon>eudicotyledons</taxon>
        <taxon>Gunneridae</taxon>
        <taxon>Pentapetalae</taxon>
        <taxon>asterids</taxon>
        <taxon>lamiids</taxon>
        <taxon>Solanales</taxon>
        <taxon>Solanaceae</taxon>
        <taxon>Solanoideae</taxon>
        <taxon>Hyoscyameae</taxon>
        <taxon>Anisodus</taxon>
    </lineage>
</organism>
<dbReference type="OrthoDB" id="1711136at2759"/>
<comment type="caution">
    <text evidence="8">The sequence shown here is derived from an EMBL/GenBank/DDBJ whole genome shotgun (WGS) entry which is preliminary data.</text>
</comment>
<feature type="region of interest" description="Disordered" evidence="6">
    <location>
        <begin position="175"/>
        <end position="210"/>
    </location>
</feature>
<keyword evidence="9" id="KW-1185">Reference proteome</keyword>
<evidence type="ECO:0000256" key="4">
    <source>
        <dbReference type="PROSITE-ProRule" id="PRU00175"/>
    </source>
</evidence>
<evidence type="ECO:0000256" key="5">
    <source>
        <dbReference type="SAM" id="Coils"/>
    </source>
</evidence>
<evidence type="ECO:0000256" key="2">
    <source>
        <dbReference type="ARBA" id="ARBA00022771"/>
    </source>
</evidence>
<dbReference type="AlphaFoldDB" id="A0A9Q1MV70"/>
<dbReference type="GO" id="GO:0008270">
    <property type="term" value="F:zinc ion binding"/>
    <property type="evidence" value="ECO:0007669"/>
    <property type="project" value="UniProtKB-KW"/>
</dbReference>
<dbReference type="PANTHER" id="PTHR42647">
    <property type="entry name" value="SBP (S-RIBONUCLEASE BINDING PROTEIN) FAMILY PROTEIN"/>
    <property type="match status" value="1"/>
</dbReference>
<evidence type="ECO:0000313" key="8">
    <source>
        <dbReference type="EMBL" id="KAJ8569784.1"/>
    </source>
</evidence>
<evidence type="ECO:0000256" key="3">
    <source>
        <dbReference type="ARBA" id="ARBA00022833"/>
    </source>
</evidence>
<reference evidence="9" key="1">
    <citation type="journal article" date="2023" name="Proc. Natl. Acad. Sci. U.S.A.">
        <title>Genomic and structural basis for evolution of tropane alkaloid biosynthesis.</title>
        <authorList>
            <person name="Wanga Y.-J."/>
            <person name="Taina T."/>
            <person name="Yua J.-Y."/>
            <person name="Lia J."/>
            <person name="Xua B."/>
            <person name="Chenc J."/>
            <person name="D'Auriad J.C."/>
            <person name="Huanga J.-P."/>
            <person name="Huanga S.-X."/>
        </authorList>
    </citation>
    <scope>NUCLEOTIDE SEQUENCE [LARGE SCALE GENOMIC DNA]</scope>
    <source>
        <strain evidence="9">cv. KIB-2019</strain>
    </source>
</reference>
<name>A0A9Q1MV70_9SOLA</name>
<evidence type="ECO:0000313" key="9">
    <source>
        <dbReference type="Proteomes" id="UP001152561"/>
    </source>
</evidence>
<dbReference type="CDD" id="cd16649">
    <property type="entry name" value="mRING-HC-C3HC5_CGRF1-like"/>
    <property type="match status" value="1"/>
</dbReference>
<dbReference type="Proteomes" id="UP001152561">
    <property type="component" value="Unassembled WGS sequence"/>
</dbReference>
<sequence length="420" mass="47084">MWTLPTNEFYQAIGETTLVNASASPAKLETDLYVPRALASDRKLHEWQMFKVRFDIYYRGGVGRNGFNLGGLNNPTPLNSPFIDGYGFISLKKIKLIALSRFFFSKFVGELALAPNQLQLFGSFPRGSTADPVNYFVNEQPTPLIRHNKRGREAEGVSRQQKLQISLNHNLVHDDTERPANIPAQNPVSTGLKLSYDDDEQPNSSVTSASRSMNASVIMSLGNNIKTEMELQKKEFDQYLKTQEETWARGVRDIKQRHMASLLTAVEKNVGNKLQEKDIELENINRKNRELVERMKQVTAEAQNWCYRAKCNESLVSTLRANLQQAMQSAEQGKEGTGDNELDDAVSCIDPNNWLSIPSGSGKCTSTKKAIMCKVCKLKEVSILLMPCRHLCLCKDCEGLVSVCPMCQLMTTASVEVFLS</sequence>
<dbReference type="InterPro" id="IPR001841">
    <property type="entry name" value="Znf_RING"/>
</dbReference>
<dbReference type="EMBL" id="JAJAGQ010000002">
    <property type="protein sequence ID" value="KAJ8569784.1"/>
    <property type="molecule type" value="Genomic_DNA"/>
</dbReference>
<keyword evidence="3" id="KW-0862">Zinc</keyword>
<dbReference type="FunFam" id="3.30.40.10:FF:000239">
    <property type="entry name" value="probable BOI-related E3 ubiquitin-protein ligase 2"/>
    <property type="match status" value="1"/>
</dbReference>
<dbReference type="PROSITE" id="PS50089">
    <property type="entry name" value="ZF_RING_2"/>
    <property type="match status" value="1"/>
</dbReference>
<proteinExistence type="predicted"/>
<evidence type="ECO:0000256" key="6">
    <source>
        <dbReference type="SAM" id="MobiDB-lite"/>
    </source>
</evidence>
<gene>
    <name evidence="8" type="ORF">K7X08_006361</name>
</gene>
<protein>
    <recommendedName>
        <fullName evidence="7">RING-type domain-containing protein</fullName>
    </recommendedName>
</protein>
<dbReference type="Pfam" id="PF13920">
    <property type="entry name" value="zf-C3HC4_3"/>
    <property type="match status" value="1"/>
</dbReference>
<keyword evidence="2 4" id="KW-0863">Zinc-finger</keyword>
<feature type="coiled-coil region" evidence="5">
    <location>
        <begin position="274"/>
        <end position="301"/>
    </location>
</feature>
<feature type="domain" description="RING-type" evidence="7">
    <location>
        <begin position="373"/>
        <end position="408"/>
    </location>
</feature>